<dbReference type="Pfam" id="PF10699">
    <property type="entry name" value="HAP2-GCS1"/>
    <property type="match status" value="1"/>
</dbReference>
<comment type="subcellular location">
    <subcellularLocation>
        <location evidence="1">Cell membrane</location>
        <topology evidence="1">Single-pass type I membrane protein</topology>
    </subcellularLocation>
</comment>
<evidence type="ECO:0000313" key="12">
    <source>
        <dbReference type="EMBL" id="KAG0559446.1"/>
    </source>
</evidence>
<evidence type="ECO:0000256" key="10">
    <source>
        <dbReference type="ARBA" id="ARBA00023279"/>
    </source>
</evidence>
<reference evidence="12" key="1">
    <citation type="submission" date="2020-06" db="EMBL/GenBank/DDBJ databases">
        <title>WGS assembly of Ceratodon purpureus strain R40.</title>
        <authorList>
            <person name="Carey S.B."/>
            <person name="Jenkins J."/>
            <person name="Shu S."/>
            <person name="Lovell J.T."/>
            <person name="Sreedasyam A."/>
            <person name="Maumus F."/>
            <person name="Tiley G.P."/>
            <person name="Fernandez-Pozo N."/>
            <person name="Barry K."/>
            <person name="Chen C."/>
            <person name="Wang M."/>
            <person name="Lipzen A."/>
            <person name="Daum C."/>
            <person name="Saski C.A."/>
            <person name="Payton A.C."/>
            <person name="Mcbreen J.C."/>
            <person name="Conrad R.E."/>
            <person name="Kollar L.M."/>
            <person name="Olsson S."/>
            <person name="Huttunen S."/>
            <person name="Landis J.B."/>
            <person name="Wickett N.J."/>
            <person name="Johnson M.G."/>
            <person name="Rensing S.A."/>
            <person name="Grimwood J."/>
            <person name="Schmutz J."/>
            <person name="Mcdaniel S.F."/>
        </authorList>
    </citation>
    <scope>NUCLEOTIDE SEQUENCE</scope>
    <source>
        <strain evidence="12">R40</strain>
    </source>
</reference>
<name>A0A8T0GIV5_CERPU</name>
<evidence type="ECO:0000259" key="11">
    <source>
        <dbReference type="Pfam" id="PF10699"/>
    </source>
</evidence>
<dbReference type="GO" id="GO:0005886">
    <property type="term" value="C:plasma membrane"/>
    <property type="evidence" value="ECO:0007669"/>
    <property type="project" value="UniProtKB-SubCell"/>
</dbReference>
<dbReference type="InterPro" id="IPR018928">
    <property type="entry name" value="HAP2/GCS1_dom"/>
</dbReference>
<evidence type="ECO:0000256" key="8">
    <source>
        <dbReference type="ARBA" id="ARBA00023136"/>
    </source>
</evidence>
<protein>
    <recommendedName>
        <fullName evidence="11">Generative cell specific-1/HAP2 domain-containing protein</fullName>
    </recommendedName>
</protein>
<evidence type="ECO:0000256" key="9">
    <source>
        <dbReference type="ARBA" id="ARBA00023157"/>
    </source>
</evidence>
<dbReference type="AlphaFoldDB" id="A0A8T0GIV5"/>
<keyword evidence="4" id="KW-0812">Transmembrane</keyword>
<comment type="caution">
    <text evidence="12">The sequence shown here is derived from an EMBL/GenBank/DDBJ whole genome shotgun (WGS) entry which is preliminary data.</text>
</comment>
<dbReference type="GO" id="GO:0008289">
    <property type="term" value="F:lipid binding"/>
    <property type="evidence" value="ECO:0007669"/>
    <property type="project" value="UniProtKB-KW"/>
</dbReference>
<evidence type="ECO:0000313" key="13">
    <source>
        <dbReference type="Proteomes" id="UP000822688"/>
    </source>
</evidence>
<evidence type="ECO:0000256" key="1">
    <source>
        <dbReference type="ARBA" id="ARBA00004251"/>
    </source>
</evidence>
<sequence length="68" mass="7334">MISVLILEVDASGMEFIVNRSPGKILSASVPTFEASTRYGHMDVVVQNTGTIPSEYHVQVISLSLIAI</sequence>
<dbReference type="InterPro" id="IPR040326">
    <property type="entry name" value="HAP2/GCS1"/>
</dbReference>
<organism evidence="12 13">
    <name type="scientific">Ceratodon purpureus</name>
    <name type="common">Fire moss</name>
    <name type="synonym">Dicranum purpureum</name>
    <dbReference type="NCBI Taxonomy" id="3225"/>
    <lineage>
        <taxon>Eukaryota</taxon>
        <taxon>Viridiplantae</taxon>
        <taxon>Streptophyta</taxon>
        <taxon>Embryophyta</taxon>
        <taxon>Bryophyta</taxon>
        <taxon>Bryophytina</taxon>
        <taxon>Bryopsida</taxon>
        <taxon>Dicranidae</taxon>
        <taxon>Pseudoditrichales</taxon>
        <taxon>Ditrichaceae</taxon>
        <taxon>Ceratodon</taxon>
    </lineage>
</organism>
<dbReference type="GO" id="GO:0007338">
    <property type="term" value="P:single fertilization"/>
    <property type="evidence" value="ECO:0007669"/>
    <property type="project" value="UniProtKB-KW"/>
</dbReference>
<gene>
    <name evidence="12" type="ORF">KC19_10G105300</name>
</gene>
<dbReference type="PANTHER" id="PTHR31764:SF0">
    <property type="entry name" value="GENERATIVE CELL SPECIFIC-1_HAP2 DOMAIN-CONTAINING PROTEIN"/>
    <property type="match status" value="1"/>
</dbReference>
<comment type="similarity">
    <text evidence="2">Belongs to the HAP2/GCS1 family.</text>
</comment>
<keyword evidence="6" id="KW-1133">Transmembrane helix</keyword>
<dbReference type="OrthoDB" id="272303at2759"/>
<keyword evidence="8" id="KW-0472">Membrane</keyword>
<evidence type="ECO:0000256" key="2">
    <source>
        <dbReference type="ARBA" id="ARBA00010929"/>
    </source>
</evidence>
<dbReference type="Proteomes" id="UP000822688">
    <property type="component" value="Chromosome 10"/>
</dbReference>
<evidence type="ECO:0000256" key="4">
    <source>
        <dbReference type="ARBA" id="ARBA00022692"/>
    </source>
</evidence>
<accession>A0A8T0GIV5</accession>
<dbReference type="PANTHER" id="PTHR31764">
    <property type="entry name" value="PROTEIN HAPLESS 2"/>
    <property type="match status" value="1"/>
</dbReference>
<keyword evidence="9" id="KW-1015">Disulfide bond</keyword>
<keyword evidence="10" id="KW-0278">Fertilization</keyword>
<feature type="domain" description="Generative cell specific-1/HAP2" evidence="11">
    <location>
        <begin position="3"/>
        <end position="60"/>
    </location>
</feature>
<proteinExistence type="inferred from homology"/>
<keyword evidence="13" id="KW-1185">Reference proteome</keyword>
<evidence type="ECO:0000256" key="6">
    <source>
        <dbReference type="ARBA" id="ARBA00022989"/>
    </source>
</evidence>
<keyword evidence="7" id="KW-0446">Lipid-binding</keyword>
<keyword evidence="5" id="KW-0732">Signal</keyword>
<evidence type="ECO:0000256" key="3">
    <source>
        <dbReference type="ARBA" id="ARBA00022475"/>
    </source>
</evidence>
<evidence type="ECO:0000256" key="7">
    <source>
        <dbReference type="ARBA" id="ARBA00023121"/>
    </source>
</evidence>
<dbReference type="EMBL" id="CM026431">
    <property type="protein sequence ID" value="KAG0559446.1"/>
    <property type="molecule type" value="Genomic_DNA"/>
</dbReference>
<keyword evidence="3" id="KW-1003">Cell membrane</keyword>
<evidence type="ECO:0000256" key="5">
    <source>
        <dbReference type="ARBA" id="ARBA00022729"/>
    </source>
</evidence>